<comment type="caution">
    <text evidence="2">The sequence shown here is derived from an EMBL/GenBank/DDBJ whole genome shotgun (WGS) entry which is preliminary data.</text>
</comment>
<feature type="region of interest" description="Disordered" evidence="1">
    <location>
        <begin position="54"/>
        <end position="75"/>
    </location>
</feature>
<accession>A0A1V4JBY1</accession>
<protein>
    <submittedName>
        <fullName evidence="2">Uncharacterized protein</fullName>
    </submittedName>
</protein>
<gene>
    <name evidence="2" type="ORF">AV530_012354</name>
</gene>
<evidence type="ECO:0000256" key="1">
    <source>
        <dbReference type="SAM" id="MobiDB-lite"/>
    </source>
</evidence>
<dbReference type="EMBL" id="LSYS01008075">
    <property type="protein sequence ID" value="OPJ69257.1"/>
    <property type="molecule type" value="Genomic_DNA"/>
</dbReference>
<evidence type="ECO:0000313" key="2">
    <source>
        <dbReference type="EMBL" id="OPJ69257.1"/>
    </source>
</evidence>
<name>A0A1V4JBY1_PATFA</name>
<evidence type="ECO:0000313" key="3">
    <source>
        <dbReference type="Proteomes" id="UP000190648"/>
    </source>
</evidence>
<organism evidence="2 3">
    <name type="scientific">Patagioenas fasciata monilis</name>
    <dbReference type="NCBI Taxonomy" id="372326"/>
    <lineage>
        <taxon>Eukaryota</taxon>
        <taxon>Metazoa</taxon>
        <taxon>Chordata</taxon>
        <taxon>Craniata</taxon>
        <taxon>Vertebrata</taxon>
        <taxon>Euteleostomi</taxon>
        <taxon>Archelosauria</taxon>
        <taxon>Archosauria</taxon>
        <taxon>Dinosauria</taxon>
        <taxon>Saurischia</taxon>
        <taxon>Theropoda</taxon>
        <taxon>Coelurosauria</taxon>
        <taxon>Aves</taxon>
        <taxon>Neognathae</taxon>
        <taxon>Neoaves</taxon>
        <taxon>Columbimorphae</taxon>
        <taxon>Columbiformes</taxon>
        <taxon>Columbidae</taxon>
        <taxon>Patagioenas</taxon>
    </lineage>
</organism>
<reference evidence="2 3" key="1">
    <citation type="submission" date="2016-02" db="EMBL/GenBank/DDBJ databases">
        <title>Band-tailed pigeon sequencing and assembly.</title>
        <authorList>
            <person name="Soares A.E."/>
            <person name="Novak B.J."/>
            <person name="Rice E.S."/>
            <person name="O'Connell B."/>
            <person name="Chang D."/>
            <person name="Weber S."/>
            <person name="Shapiro B."/>
        </authorList>
    </citation>
    <scope>NUCLEOTIDE SEQUENCE [LARGE SCALE GENOMIC DNA]</scope>
    <source>
        <strain evidence="2">BTP2013</strain>
        <tissue evidence="2">Blood</tissue>
    </source>
</reference>
<dbReference type="Proteomes" id="UP000190648">
    <property type="component" value="Unassembled WGS sequence"/>
</dbReference>
<sequence length="75" mass="8055">MRSGNLGNPIYSLQKNVLQFTPRETQTPALTVTGIMSFASQVAIKFVNRRSNLSAEGNSTLDEGPKGVSLRKGSS</sequence>
<proteinExistence type="predicted"/>
<keyword evidence="3" id="KW-1185">Reference proteome</keyword>
<dbReference type="AlphaFoldDB" id="A0A1V4JBY1"/>